<feature type="compositionally biased region" description="Basic and acidic residues" evidence="1">
    <location>
        <begin position="351"/>
        <end position="381"/>
    </location>
</feature>
<sequence length="602" mass="62667">MATAHGDDKELLDAPDDAPVAAAAGGGGEAGAESSKEAVALDESPIEDEGSEARVSENPLEKGDEKPIEGEADAVGAVEAEEDGDGGDEGVESSKAPAVAEAEAGAEAGGAVAAQSVSASAAETLGMDRSAELDGSIIPNSMDLDADFGSGEKLGVDGAEEAEKVEGLEGGSEVVGGGEVDKGFTGRLNREIERVIVQNESNRASDEANADGVEDAEVMQSVVKEAEDSGSEEVRAMDVGNEFDAKPNLEPVSDAAAEAEAVAEAVDKFLGSDGRADYADKVGNGNGDEVTANVGEAEKAGSSEIAEGSSDKVDSVKIDAEENSSITKSPETEGEKATNESDQVAEEAEAVEPKHDAGEKSREEEMKSDFVDDSTAKKGGDDSEEPSENLTATIYTEKEGKAGDHGPFDPADDEENGDNETGGEEDEVFDSERLPRVAILESSETAKEIMKEFEGGSSHDIDGQIVIDSDEEVDEEDDEEGDEKEVFDSAALAALLKAATGSSPDGSFTLTTQDGARVFSINRPAGLGSSVPSLRPAPARPARQDLSIPSELALAADPLSELNDEEKKLHEKVELIRVKFLRLVYRLGILLTTQLLHKCFID</sequence>
<dbReference type="AlphaFoldDB" id="A0A6V7PGC7"/>
<organism evidence="2">
    <name type="scientific">Ananas comosus var. bracteatus</name>
    <name type="common">red pineapple</name>
    <dbReference type="NCBI Taxonomy" id="296719"/>
    <lineage>
        <taxon>Eukaryota</taxon>
        <taxon>Viridiplantae</taxon>
        <taxon>Streptophyta</taxon>
        <taxon>Embryophyta</taxon>
        <taxon>Tracheophyta</taxon>
        <taxon>Spermatophyta</taxon>
        <taxon>Magnoliopsida</taxon>
        <taxon>Liliopsida</taxon>
        <taxon>Poales</taxon>
        <taxon>Bromeliaceae</taxon>
        <taxon>Bromelioideae</taxon>
        <taxon>Ananas</taxon>
    </lineage>
</organism>
<feature type="compositionally biased region" description="Gly residues" evidence="1">
    <location>
        <begin position="168"/>
        <end position="178"/>
    </location>
</feature>
<feature type="compositionally biased region" description="Low complexity" evidence="1">
    <location>
        <begin position="93"/>
        <end position="113"/>
    </location>
</feature>
<feature type="compositionally biased region" description="Basic and acidic residues" evidence="1">
    <location>
        <begin position="330"/>
        <end position="339"/>
    </location>
</feature>
<feature type="region of interest" description="Disordered" evidence="1">
    <location>
        <begin position="274"/>
        <end position="482"/>
    </location>
</feature>
<feature type="compositionally biased region" description="Basic and acidic residues" evidence="1">
    <location>
        <begin position="51"/>
        <end position="69"/>
    </location>
</feature>
<feature type="compositionally biased region" description="Acidic residues" evidence="1">
    <location>
        <begin position="79"/>
        <end position="91"/>
    </location>
</feature>
<protein>
    <submittedName>
        <fullName evidence="2">Uncharacterized protein</fullName>
    </submittedName>
</protein>
<feature type="region of interest" description="Disordered" evidence="1">
    <location>
        <begin position="1"/>
        <end position="113"/>
    </location>
</feature>
<feature type="compositionally biased region" description="Basic and acidic residues" evidence="1">
    <location>
        <begin position="1"/>
        <end position="12"/>
    </location>
</feature>
<evidence type="ECO:0000313" key="2">
    <source>
        <dbReference type="EMBL" id="CAD1829920.1"/>
    </source>
</evidence>
<name>A0A6V7PGC7_ANACO</name>
<gene>
    <name evidence="2" type="ORF">CB5_LOCUS13131</name>
</gene>
<feature type="compositionally biased region" description="Acidic residues" evidence="1">
    <location>
        <begin position="410"/>
        <end position="429"/>
    </location>
</feature>
<feature type="compositionally biased region" description="Acidic residues" evidence="1">
    <location>
        <begin position="468"/>
        <end position="482"/>
    </location>
</feature>
<feature type="compositionally biased region" description="Basic and acidic residues" evidence="1">
    <location>
        <begin position="444"/>
        <end position="462"/>
    </location>
</feature>
<proteinExistence type="predicted"/>
<reference evidence="2" key="1">
    <citation type="submission" date="2020-07" db="EMBL/GenBank/DDBJ databases">
        <authorList>
            <person name="Lin J."/>
        </authorList>
    </citation>
    <scope>NUCLEOTIDE SEQUENCE</scope>
</reference>
<evidence type="ECO:0000256" key="1">
    <source>
        <dbReference type="SAM" id="MobiDB-lite"/>
    </source>
</evidence>
<feature type="region of interest" description="Disordered" evidence="1">
    <location>
        <begin position="164"/>
        <end position="183"/>
    </location>
</feature>
<feature type="compositionally biased region" description="Basic and acidic residues" evidence="1">
    <location>
        <begin position="396"/>
        <end position="407"/>
    </location>
</feature>
<accession>A0A6V7PGC7</accession>
<feature type="compositionally biased region" description="Basic and acidic residues" evidence="1">
    <location>
        <begin position="309"/>
        <end position="320"/>
    </location>
</feature>
<dbReference type="EMBL" id="LR862130">
    <property type="protein sequence ID" value="CAD1829920.1"/>
    <property type="molecule type" value="Genomic_DNA"/>
</dbReference>